<feature type="compositionally biased region" description="Polar residues" evidence="4">
    <location>
        <begin position="359"/>
        <end position="377"/>
    </location>
</feature>
<dbReference type="GO" id="GO:0006355">
    <property type="term" value="P:regulation of DNA-templated transcription"/>
    <property type="evidence" value="ECO:0007669"/>
    <property type="project" value="TreeGrafter"/>
</dbReference>
<evidence type="ECO:0000259" key="5">
    <source>
        <dbReference type="SMART" id="SM00717"/>
    </source>
</evidence>
<proteinExistence type="predicted"/>
<feature type="region of interest" description="Disordered" evidence="4">
    <location>
        <begin position="635"/>
        <end position="655"/>
    </location>
</feature>
<dbReference type="SMART" id="SM00717">
    <property type="entry name" value="SANT"/>
    <property type="match status" value="2"/>
</dbReference>
<accession>A0A8T0GFJ3</accession>
<dbReference type="EMBL" id="CM026431">
    <property type="protein sequence ID" value="KAG0558051.1"/>
    <property type="molecule type" value="Genomic_DNA"/>
</dbReference>
<protein>
    <recommendedName>
        <fullName evidence="5">Myb-like domain-containing protein</fullName>
    </recommendedName>
</protein>
<keyword evidence="3" id="KW-0539">Nucleus</keyword>
<feature type="compositionally biased region" description="Basic and acidic residues" evidence="4">
    <location>
        <begin position="65"/>
        <end position="75"/>
    </location>
</feature>
<name>A0A8T0GFJ3_CERPU</name>
<evidence type="ECO:0000313" key="6">
    <source>
        <dbReference type="EMBL" id="KAG0558051.1"/>
    </source>
</evidence>
<feature type="compositionally biased region" description="Basic and acidic residues" evidence="4">
    <location>
        <begin position="716"/>
        <end position="725"/>
    </location>
</feature>
<dbReference type="InterPro" id="IPR052435">
    <property type="entry name" value="YY1-Transcr_Regul"/>
</dbReference>
<evidence type="ECO:0000256" key="2">
    <source>
        <dbReference type="ARBA" id="ARBA00023163"/>
    </source>
</evidence>
<dbReference type="OrthoDB" id="49309at2759"/>
<keyword evidence="2" id="KW-0804">Transcription</keyword>
<evidence type="ECO:0000313" key="7">
    <source>
        <dbReference type="Proteomes" id="UP000822688"/>
    </source>
</evidence>
<dbReference type="PANTHER" id="PTHR16088">
    <property type="entry name" value="YY1 ASSOCIATED PROTEIN-RELATED"/>
    <property type="match status" value="1"/>
</dbReference>
<feature type="domain" description="Myb-like" evidence="5">
    <location>
        <begin position="593"/>
        <end position="642"/>
    </location>
</feature>
<sequence>MALDDLEPEDPVHLLPPCFHSSSSSPSHHASGEEEIMMTHALEGLPQWRTTLSRSEDDDWASSHVPRDDHDPQHDQDVADAISKRTRAHYSLADMSLDQLETFLQESDEEDYFQNVDDEEEYRKFLAAVQEKVGTQEDDTTQEKVIEESESEDEDADFEVEIEEALESDIDEGLDGSGRKRKRGRRPVTREKRRKRKSLQNKVVRAGFAKAPLRPLLPYSGNSSGEGSRFLAGSASRLWMGSAKKQPSCYGFTAHQIGQLYSLMHEHVQLLLQVYAMCILEPSMQQVAIDTRRMLMELVEKREAVLSWKKSAFPDFCFRPPYIHPSVTEDEVSSFQHLSSETPDVVKSRVGATSPRVISSSVSHQPGISTETSAPLDSNSTSVINVQSVSSNQLCSPYITRTPAASSSLLPRFSLQTQSYEVVGSPAQVNNAGSASALKMAPSSGQAKAMDNACGCELALSSSSGFLEWVPATAGPVRSLLDVAPLALVRKFTEVVDQVVQASEQQLIPEYSREPLFAVRVQVSQIPKSACGRVKAHPSPNMKRTKAAALVESSKKQTIVLVPKGIAAAMERFAPLFNKRLLPHIAPPASAVNRLLFTDAEDELLAMGLMIYNNDWKAIRERFLPSKSTHQIFVRQKNRSSAKAPPNSIKAVRRMKSSPLTADEIACIDEALKVYKYDWNKVCHHCVPHRDPATLPRQWRIALGTQTSNKPSLNNKENRKLHDSGQHQGFAATSQICPSVRIVHSEPCEAGSCGGHCELENSESHRKFLGDLCTSPATSHLSSGIPSASDPVRSSATTSSRQGQINGNTPSLCSGTLGTQLKSSKRVNSNVHSSPSTYTFSLKDNQTVKLAPGLPLLKLPPTVRVLSHSDTVLSEIPSLHTSDVKIGSQCSTT</sequence>
<feature type="compositionally biased region" description="Basic residues" evidence="4">
    <location>
        <begin position="179"/>
        <end position="199"/>
    </location>
</feature>
<keyword evidence="7" id="KW-1185">Reference proteome</keyword>
<dbReference type="AlphaFoldDB" id="A0A8T0GFJ3"/>
<organism evidence="6 7">
    <name type="scientific">Ceratodon purpureus</name>
    <name type="common">Fire moss</name>
    <name type="synonym">Dicranum purpureum</name>
    <dbReference type="NCBI Taxonomy" id="3225"/>
    <lineage>
        <taxon>Eukaryota</taxon>
        <taxon>Viridiplantae</taxon>
        <taxon>Streptophyta</taxon>
        <taxon>Embryophyta</taxon>
        <taxon>Bryophyta</taxon>
        <taxon>Bryophytina</taxon>
        <taxon>Bryopsida</taxon>
        <taxon>Dicranidae</taxon>
        <taxon>Pseudoditrichales</taxon>
        <taxon>Ditrichaceae</taxon>
        <taxon>Ceratodon</taxon>
    </lineage>
</organism>
<feature type="region of interest" description="Disordered" evidence="4">
    <location>
        <begin position="133"/>
        <end position="199"/>
    </location>
</feature>
<feature type="compositionally biased region" description="Acidic residues" evidence="4">
    <location>
        <begin position="148"/>
        <end position="174"/>
    </location>
</feature>
<reference evidence="6" key="1">
    <citation type="submission" date="2020-06" db="EMBL/GenBank/DDBJ databases">
        <title>WGS assembly of Ceratodon purpureus strain R40.</title>
        <authorList>
            <person name="Carey S.B."/>
            <person name="Jenkins J."/>
            <person name="Shu S."/>
            <person name="Lovell J.T."/>
            <person name="Sreedasyam A."/>
            <person name="Maumus F."/>
            <person name="Tiley G.P."/>
            <person name="Fernandez-Pozo N."/>
            <person name="Barry K."/>
            <person name="Chen C."/>
            <person name="Wang M."/>
            <person name="Lipzen A."/>
            <person name="Daum C."/>
            <person name="Saski C.A."/>
            <person name="Payton A.C."/>
            <person name="Mcbreen J.C."/>
            <person name="Conrad R.E."/>
            <person name="Kollar L.M."/>
            <person name="Olsson S."/>
            <person name="Huttunen S."/>
            <person name="Landis J.B."/>
            <person name="Wickett N.J."/>
            <person name="Johnson M.G."/>
            <person name="Rensing S.A."/>
            <person name="Grimwood J."/>
            <person name="Schmutz J."/>
            <person name="Mcdaniel S.F."/>
        </authorList>
    </citation>
    <scope>NUCLEOTIDE SEQUENCE</scope>
    <source>
        <strain evidence="6">R40</strain>
    </source>
</reference>
<feature type="domain" description="Myb-like" evidence="5">
    <location>
        <begin position="656"/>
        <end position="705"/>
    </location>
</feature>
<feature type="region of interest" description="Disordered" evidence="4">
    <location>
        <begin position="359"/>
        <end position="379"/>
    </location>
</feature>
<dbReference type="InterPro" id="IPR009057">
    <property type="entry name" value="Homeodomain-like_sf"/>
</dbReference>
<gene>
    <name evidence="6" type="ORF">KC19_10G001000</name>
</gene>
<feature type="compositionally biased region" description="Low complexity" evidence="4">
    <location>
        <begin position="20"/>
        <end position="29"/>
    </location>
</feature>
<dbReference type="GO" id="GO:0005634">
    <property type="term" value="C:nucleus"/>
    <property type="evidence" value="ECO:0007669"/>
    <property type="project" value="TreeGrafter"/>
</dbReference>
<feature type="region of interest" description="Disordered" evidence="4">
    <location>
        <begin position="1"/>
        <end position="75"/>
    </location>
</feature>
<evidence type="ECO:0000256" key="4">
    <source>
        <dbReference type="SAM" id="MobiDB-lite"/>
    </source>
</evidence>
<feature type="compositionally biased region" description="Polar residues" evidence="4">
    <location>
        <begin position="704"/>
        <end position="715"/>
    </location>
</feature>
<keyword evidence="1" id="KW-0805">Transcription regulation</keyword>
<feature type="region of interest" description="Disordered" evidence="4">
    <location>
        <begin position="704"/>
        <end position="727"/>
    </location>
</feature>
<comment type="caution">
    <text evidence="6">The sequence shown here is derived from an EMBL/GenBank/DDBJ whole genome shotgun (WGS) entry which is preliminary data.</text>
</comment>
<feature type="region of interest" description="Disordered" evidence="4">
    <location>
        <begin position="780"/>
        <end position="813"/>
    </location>
</feature>
<dbReference type="InterPro" id="IPR001005">
    <property type="entry name" value="SANT/Myb"/>
</dbReference>
<evidence type="ECO:0000256" key="1">
    <source>
        <dbReference type="ARBA" id="ARBA00023015"/>
    </source>
</evidence>
<dbReference type="PANTHER" id="PTHR16088:SF3">
    <property type="entry name" value="GON-4-LIKE PROTEIN"/>
    <property type="match status" value="1"/>
</dbReference>
<dbReference type="GO" id="GO:0003712">
    <property type="term" value="F:transcription coregulator activity"/>
    <property type="evidence" value="ECO:0007669"/>
    <property type="project" value="TreeGrafter"/>
</dbReference>
<dbReference type="SUPFAM" id="SSF46689">
    <property type="entry name" value="Homeodomain-like"/>
    <property type="match status" value="1"/>
</dbReference>
<dbReference type="Proteomes" id="UP000822688">
    <property type="component" value="Chromosome 10"/>
</dbReference>
<evidence type="ECO:0000256" key="3">
    <source>
        <dbReference type="ARBA" id="ARBA00023242"/>
    </source>
</evidence>